<keyword evidence="2" id="KW-0645">Protease</keyword>
<evidence type="ECO:0000313" key="7">
    <source>
        <dbReference type="EMBL" id="GIQ89893.1"/>
    </source>
</evidence>
<keyword evidence="4" id="KW-0378">Hydrolase</keyword>
<dbReference type="OrthoDB" id="1735038at2759"/>
<dbReference type="EMBL" id="BDIP01005549">
    <property type="protein sequence ID" value="GIQ89893.1"/>
    <property type="molecule type" value="Genomic_DNA"/>
</dbReference>
<reference evidence="7 8" key="1">
    <citation type="journal article" date="2018" name="PLoS ONE">
        <title>The draft genome of Kipferlia bialata reveals reductive genome evolution in fornicate parasites.</title>
        <authorList>
            <person name="Tanifuji G."/>
            <person name="Takabayashi S."/>
            <person name="Kume K."/>
            <person name="Takagi M."/>
            <person name="Nakayama T."/>
            <person name="Kamikawa R."/>
            <person name="Inagaki Y."/>
            <person name="Hashimoto T."/>
        </authorList>
    </citation>
    <scope>NUCLEOTIDE SEQUENCE [LARGE SCALE GENOMIC DNA]</scope>
    <source>
        <strain evidence="7">NY0173</strain>
    </source>
</reference>
<dbReference type="GO" id="GO:0006508">
    <property type="term" value="P:proteolysis"/>
    <property type="evidence" value="ECO:0007669"/>
    <property type="project" value="UniProtKB-KW"/>
</dbReference>
<comment type="similarity">
    <text evidence="1">Belongs to the peptidase S28 family.</text>
</comment>
<dbReference type="Gene3D" id="3.40.50.1820">
    <property type="entry name" value="alpha/beta hydrolase"/>
    <property type="match status" value="1"/>
</dbReference>
<protein>
    <submittedName>
        <fullName evidence="7">Peptidase S28</fullName>
    </submittedName>
</protein>
<evidence type="ECO:0000313" key="8">
    <source>
        <dbReference type="Proteomes" id="UP000265618"/>
    </source>
</evidence>
<organism evidence="7 8">
    <name type="scientific">Kipferlia bialata</name>
    <dbReference type="NCBI Taxonomy" id="797122"/>
    <lineage>
        <taxon>Eukaryota</taxon>
        <taxon>Metamonada</taxon>
        <taxon>Carpediemonas-like organisms</taxon>
        <taxon>Kipferlia</taxon>
    </lineage>
</organism>
<evidence type="ECO:0000256" key="4">
    <source>
        <dbReference type="ARBA" id="ARBA00022801"/>
    </source>
</evidence>
<proteinExistence type="inferred from homology"/>
<evidence type="ECO:0000256" key="3">
    <source>
        <dbReference type="ARBA" id="ARBA00022729"/>
    </source>
</evidence>
<dbReference type="InterPro" id="IPR008758">
    <property type="entry name" value="Peptidase_S28"/>
</dbReference>
<keyword evidence="8" id="KW-1185">Reference proteome</keyword>
<keyword evidence="5" id="KW-0325">Glycoprotein</keyword>
<sequence>MRCSSLVLLVALAAVALCDPIGQQYLQAQRHIDSSRFPAQYVLQRLDHFNLADARTFAQRYYVNDDYWTGDMEAPIFLEIGCEGQLSGPGADGDEISMMAEAHGGKVLGLEH</sequence>
<evidence type="ECO:0000256" key="1">
    <source>
        <dbReference type="ARBA" id="ARBA00011079"/>
    </source>
</evidence>
<accession>A0A9K3GP04</accession>
<dbReference type="Proteomes" id="UP000265618">
    <property type="component" value="Unassembled WGS sequence"/>
</dbReference>
<dbReference type="InterPro" id="IPR029058">
    <property type="entry name" value="AB_hydrolase_fold"/>
</dbReference>
<dbReference type="GO" id="GO:0070008">
    <property type="term" value="F:serine-type exopeptidase activity"/>
    <property type="evidence" value="ECO:0007669"/>
    <property type="project" value="InterPro"/>
</dbReference>
<evidence type="ECO:0000256" key="5">
    <source>
        <dbReference type="ARBA" id="ARBA00023180"/>
    </source>
</evidence>
<comment type="caution">
    <text evidence="7">The sequence shown here is derived from an EMBL/GenBank/DDBJ whole genome shotgun (WGS) entry which is preliminary data.</text>
</comment>
<dbReference type="PANTHER" id="PTHR11010">
    <property type="entry name" value="PROTEASE S28 PRO-X CARBOXYPEPTIDASE-RELATED"/>
    <property type="match status" value="1"/>
</dbReference>
<dbReference type="PANTHER" id="PTHR11010:SF11">
    <property type="entry name" value="THYMUS-SPECIFIC SERINE PROTEASE"/>
    <property type="match status" value="1"/>
</dbReference>
<dbReference type="Pfam" id="PF05577">
    <property type="entry name" value="Peptidase_S28"/>
    <property type="match status" value="1"/>
</dbReference>
<dbReference type="AlphaFoldDB" id="A0A9K3GP04"/>
<evidence type="ECO:0000256" key="2">
    <source>
        <dbReference type="ARBA" id="ARBA00022670"/>
    </source>
</evidence>
<feature type="chain" id="PRO_5039887402" evidence="6">
    <location>
        <begin position="19"/>
        <end position="112"/>
    </location>
</feature>
<feature type="non-terminal residue" evidence="7">
    <location>
        <position position="1"/>
    </location>
</feature>
<gene>
    <name evidence="7" type="ORF">KIPB_012498</name>
</gene>
<name>A0A9K3GP04_9EUKA</name>
<dbReference type="GO" id="GO:0008239">
    <property type="term" value="F:dipeptidyl-peptidase activity"/>
    <property type="evidence" value="ECO:0007669"/>
    <property type="project" value="TreeGrafter"/>
</dbReference>
<feature type="signal peptide" evidence="6">
    <location>
        <begin position="1"/>
        <end position="18"/>
    </location>
</feature>
<keyword evidence="3 6" id="KW-0732">Signal</keyword>
<evidence type="ECO:0000256" key="6">
    <source>
        <dbReference type="SAM" id="SignalP"/>
    </source>
</evidence>